<dbReference type="Proteomes" id="UP001439008">
    <property type="component" value="Unassembled WGS sequence"/>
</dbReference>
<evidence type="ECO:0000256" key="3">
    <source>
        <dbReference type="ARBA" id="ARBA00022692"/>
    </source>
</evidence>
<keyword evidence="10" id="KW-1185">Reference proteome</keyword>
<dbReference type="Gene3D" id="1.20.5.110">
    <property type="match status" value="1"/>
</dbReference>
<sequence>MSYKNNNNGDQTEGRTLKEMSKSDDKKIAPLLQKVAFLKNLTLSISEESTKQNDLLDRMERGFVERSSSLGQNLKQLIKLSGFNGQRHMHHLSMFIFFAICFLYFISKLR</sequence>
<evidence type="ECO:0000313" key="10">
    <source>
        <dbReference type="Proteomes" id="UP001439008"/>
    </source>
</evidence>
<feature type="region of interest" description="Disordered" evidence="6">
    <location>
        <begin position="1"/>
        <end position="22"/>
    </location>
</feature>
<protein>
    <submittedName>
        <fullName evidence="9">Protein transport protein bet1</fullName>
    </submittedName>
</protein>
<comment type="caution">
    <text evidence="9">The sequence shown here is derived from an EMBL/GenBank/DDBJ whole genome shotgun (WGS) entry which is preliminary data.</text>
</comment>
<feature type="domain" description="T-SNARE coiled-coil homology" evidence="8">
    <location>
        <begin position="18"/>
        <end position="80"/>
    </location>
</feature>
<accession>A0ABV2AJ00</accession>
<gene>
    <name evidence="9" type="primary">BET1</name>
    <name evidence="9" type="ORF">MHBO_001442</name>
</gene>
<dbReference type="SUPFAM" id="SSF58038">
    <property type="entry name" value="SNARE fusion complex"/>
    <property type="match status" value="1"/>
</dbReference>
<evidence type="ECO:0000256" key="1">
    <source>
        <dbReference type="ARBA" id="ARBA00004167"/>
    </source>
</evidence>
<evidence type="ECO:0000256" key="2">
    <source>
        <dbReference type="ARBA" id="ARBA00022448"/>
    </source>
</evidence>
<dbReference type="InterPro" id="IPR000727">
    <property type="entry name" value="T_SNARE_dom"/>
</dbReference>
<keyword evidence="5 7" id="KW-0472">Membrane</keyword>
<evidence type="ECO:0000256" key="5">
    <source>
        <dbReference type="ARBA" id="ARBA00023136"/>
    </source>
</evidence>
<name>A0ABV2AJ00_9EUKA</name>
<feature type="compositionally biased region" description="Polar residues" evidence="6">
    <location>
        <begin position="1"/>
        <end position="11"/>
    </location>
</feature>
<keyword evidence="2" id="KW-0813">Transport</keyword>
<evidence type="ECO:0000313" key="9">
    <source>
        <dbReference type="EMBL" id="MES1919646.1"/>
    </source>
</evidence>
<evidence type="ECO:0000256" key="4">
    <source>
        <dbReference type="ARBA" id="ARBA00022989"/>
    </source>
</evidence>
<dbReference type="PANTHER" id="PTHR12791">
    <property type="entry name" value="GOLGI SNARE BET1-RELATED"/>
    <property type="match status" value="1"/>
</dbReference>
<organism evidence="9 10">
    <name type="scientific">Bonamia ostreae</name>
    <dbReference type="NCBI Taxonomy" id="126728"/>
    <lineage>
        <taxon>Eukaryota</taxon>
        <taxon>Sar</taxon>
        <taxon>Rhizaria</taxon>
        <taxon>Endomyxa</taxon>
        <taxon>Ascetosporea</taxon>
        <taxon>Haplosporida</taxon>
        <taxon>Bonamia</taxon>
    </lineage>
</organism>
<proteinExistence type="predicted"/>
<feature type="transmembrane region" description="Helical" evidence="7">
    <location>
        <begin position="89"/>
        <end position="106"/>
    </location>
</feature>
<feature type="compositionally biased region" description="Basic and acidic residues" evidence="6">
    <location>
        <begin position="12"/>
        <end position="22"/>
    </location>
</feature>
<reference evidence="9 10" key="1">
    <citation type="journal article" date="2024" name="BMC Biol.">
        <title>Comparative genomics of Ascetosporea gives new insight into the evolutionary basis for animal parasitism in Rhizaria.</title>
        <authorList>
            <person name="Hiltunen Thoren M."/>
            <person name="Onut-Brannstrom I."/>
            <person name="Alfjorden A."/>
            <person name="Peckova H."/>
            <person name="Swords F."/>
            <person name="Hooper C."/>
            <person name="Holzer A.S."/>
            <person name="Bass D."/>
            <person name="Burki F."/>
        </authorList>
    </citation>
    <scope>NUCLEOTIDE SEQUENCE [LARGE SCALE GENOMIC DNA]</scope>
    <source>
        <strain evidence="9">20-A016</strain>
    </source>
</reference>
<evidence type="ECO:0000256" key="7">
    <source>
        <dbReference type="SAM" id="Phobius"/>
    </source>
</evidence>
<keyword evidence="3 7" id="KW-0812">Transmembrane</keyword>
<comment type="subcellular location">
    <subcellularLocation>
        <location evidence="1">Membrane</location>
        <topology evidence="1">Single-pass membrane protein</topology>
    </subcellularLocation>
</comment>
<dbReference type="EMBL" id="JBDODL010000354">
    <property type="protein sequence ID" value="MES1919646.1"/>
    <property type="molecule type" value="Genomic_DNA"/>
</dbReference>
<keyword evidence="4 7" id="KW-1133">Transmembrane helix</keyword>
<evidence type="ECO:0000259" key="8">
    <source>
        <dbReference type="PROSITE" id="PS50192"/>
    </source>
</evidence>
<dbReference type="PROSITE" id="PS50192">
    <property type="entry name" value="T_SNARE"/>
    <property type="match status" value="1"/>
</dbReference>
<evidence type="ECO:0000256" key="6">
    <source>
        <dbReference type="SAM" id="MobiDB-lite"/>
    </source>
</evidence>